<accession>A0ABT1XEJ2</accession>
<dbReference type="Gene3D" id="3.20.20.140">
    <property type="entry name" value="Metal-dependent hydrolases"/>
    <property type="match status" value="1"/>
</dbReference>
<organism evidence="3 4">
    <name type="scientific">Limnobacter parvus</name>
    <dbReference type="NCBI Taxonomy" id="2939690"/>
    <lineage>
        <taxon>Bacteria</taxon>
        <taxon>Pseudomonadati</taxon>
        <taxon>Pseudomonadota</taxon>
        <taxon>Betaproteobacteria</taxon>
        <taxon>Burkholderiales</taxon>
        <taxon>Burkholderiaceae</taxon>
        <taxon>Limnobacter</taxon>
    </lineage>
</organism>
<dbReference type="InterPro" id="IPR052018">
    <property type="entry name" value="PHP_domain"/>
</dbReference>
<keyword evidence="4" id="KW-1185">Reference proteome</keyword>
<dbReference type="EMBL" id="JANKHG010000014">
    <property type="protein sequence ID" value="MCR2745574.1"/>
    <property type="molecule type" value="Genomic_DNA"/>
</dbReference>
<proteinExistence type="predicted"/>
<sequence length="542" mass="58525">MSFVENTKLLGNLALALNCFVVAACMGDGNSTTTNTSRTATFEQQAFPRLEQTVVLSGPVGIPGETLYLPFNLPAGIQRLEARFVDGSPDTKLGLGLFGPGGAKFQLSDFRGITGEERREIFVQRDAATLGFTAGDLPSGEWQIAVPNFLNFGGTAFVEVKMFSQNGIVDADIVNLTKPVIEPVPEMVIDQPGWYKGDLHVHTVYSSDAFSSGSAKTPREAAEAAKANGLDFIALTDHNVTVQNRKLRSASPDEFLLLAGEEVTTWQGGPGHLVVVGLDENDHIDWRFRPEFGKYARTPLWNENDSPIIPLLETLREKKIFATAAHPYVVPGAGSDWGFFQDSDLDARALPDALEIWNAEFFASSGDLSLRQWDLELSRNRKLCVNGGSDIHGFDGSNPLGTPYKIGTPTTVVWAESLSRRAIIDSLRSCRAYITKDPEGPMLVIKSAEVMMGDTVVASLTDLVPIEIEVAQAMAGAILLVFHNGAPVHASILNGDSQSVTVNVPALAQGGVRAELRPPLVPPSYPTPLALTNPIFIRLANN</sequence>
<evidence type="ECO:0000259" key="2">
    <source>
        <dbReference type="SMART" id="SM00481"/>
    </source>
</evidence>
<comment type="caution">
    <text evidence="3">The sequence shown here is derived from an EMBL/GenBank/DDBJ whole genome shotgun (WGS) entry which is preliminary data.</text>
</comment>
<dbReference type="PANTHER" id="PTHR42924:SF3">
    <property type="entry name" value="POLYMERASE_HISTIDINOL PHOSPHATASE N-TERMINAL DOMAIN-CONTAINING PROTEIN"/>
    <property type="match status" value="1"/>
</dbReference>
<dbReference type="InterPro" id="IPR016195">
    <property type="entry name" value="Pol/histidinol_Pase-like"/>
</dbReference>
<gene>
    <name evidence="3" type="ORF">NSP04_02800</name>
</gene>
<dbReference type="CDD" id="cd07432">
    <property type="entry name" value="PHP_HisPPase"/>
    <property type="match status" value="1"/>
</dbReference>
<feature type="signal peptide" evidence="1">
    <location>
        <begin position="1"/>
        <end position="24"/>
    </location>
</feature>
<reference evidence="3" key="1">
    <citation type="submission" date="2022-07" db="EMBL/GenBank/DDBJ databases">
        <authorList>
            <person name="Xamxidin M."/>
        </authorList>
    </citation>
    <scope>NUCLEOTIDE SEQUENCE</scope>
    <source>
        <strain evidence="3">YS8-69</strain>
    </source>
</reference>
<dbReference type="NCBIfam" id="NF038032">
    <property type="entry name" value="CehA_McbA_metalo"/>
    <property type="match status" value="1"/>
</dbReference>
<dbReference type="SUPFAM" id="SSF89550">
    <property type="entry name" value="PHP domain-like"/>
    <property type="match status" value="1"/>
</dbReference>
<dbReference type="Proteomes" id="UP001165267">
    <property type="component" value="Unassembled WGS sequence"/>
</dbReference>
<dbReference type="InterPro" id="IPR003141">
    <property type="entry name" value="Pol/His_phosphatase_N"/>
</dbReference>
<dbReference type="SMART" id="SM00481">
    <property type="entry name" value="POLIIIAc"/>
    <property type="match status" value="1"/>
</dbReference>
<evidence type="ECO:0000313" key="3">
    <source>
        <dbReference type="EMBL" id="MCR2745574.1"/>
    </source>
</evidence>
<dbReference type="PANTHER" id="PTHR42924">
    <property type="entry name" value="EXONUCLEASE"/>
    <property type="match status" value="1"/>
</dbReference>
<feature type="chain" id="PRO_5045995882" evidence="1">
    <location>
        <begin position="25"/>
        <end position="542"/>
    </location>
</feature>
<keyword evidence="1" id="KW-0732">Signal</keyword>
<protein>
    <submittedName>
        <fullName evidence="3">CehA/McbA family metallohydrolase</fullName>
    </submittedName>
</protein>
<evidence type="ECO:0000313" key="4">
    <source>
        <dbReference type="Proteomes" id="UP001165267"/>
    </source>
</evidence>
<feature type="domain" description="Polymerase/histidinol phosphatase N-terminal" evidence="2">
    <location>
        <begin position="197"/>
        <end position="267"/>
    </location>
</feature>
<evidence type="ECO:0000256" key="1">
    <source>
        <dbReference type="SAM" id="SignalP"/>
    </source>
</evidence>
<name>A0ABT1XEJ2_9BURK</name>
<dbReference type="RefSeq" id="WP_257510821.1">
    <property type="nucleotide sequence ID" value="NZ_JANKHG010000014.1"/>
</dbReference>